<dbReference type="Gene3D" id="3.30.70.860">
    <property type="match status" value="1"/>
</dbReference>
<keyword evidence="5" id="KW-1185">Reference proteome</keyword>
<gene>
    <name evidence="4" type="ORF">SAMN02745752_02300</name>
</gene>
<dbReference type="NCBIfam" id="NF003819">
    <property type="entry name" value="PRK05412.1"/>
    <property type="match status" value="1"/>
</dbReference>
<dbReference type="AlphaFoldDB" id="A0A1K1YMJ9"/>
<evidence type="ECO:0000313" key="4">
    <source>
        <dbReference type="EMBL" id="SFX62580.1"/>
    </source>
</evidence>
<dbReference type="RefSeq" id="WP_072326627.1">
    <property type="nucleotide sequence ID" value="NZ_FPJW01000008.1"/>
</dbReference>
<protein>
    <recommendedName>
        <fullName evidence="3">Nucleotide-binding protein SAMN02745752_02300</fullName>
    </recommendedName>
</protein>
<dbReference type="Proteomes" id="UP000182350">
    <property type="component" value="Unassembled WGS sequence"/>
</dbReference>
<dbReference type="HAMAP" id="MF_00632">
    <property type="entry name" value="UPF0234"/>
    <property type="match status" value="1"/>
</dbReference>
<dbReference type="InterPro" id="IPR035571">
    <property type="entry name" value="UPF0234-like_C"/>
</dbReference>
<proteinExistence type="inferred from homology"/>
<dbReference type="PANTHER" id="PTHR30476">
    <property type="entry name" value="UPF0234 PROTEIN YAJQ"/>
    <property type="match status" value="1"/>
</dbReference>
<organism evidence="4 5">
    <name type="scientific">Marinospirillum alkaliphilum DSM 21637</name>
    <dbReference type="NCBI Taxonomy" id="1122209"/>
    <lineage>
        <taxon>Bacteria</taxon>
        <taxon>Pseudomonadati</taxon>
        <taxon>Pseudomonadota</taxon>
        <taxon>Gammaproteobacteria</taxon>
        <taxon>Oceanospirillales</taxon>
        <taxon>Oceanospirillaceae</taxon>
        <taxon>Marinospirillum</taxon>
    </lineage>
</organism>
<dbReference type="GO" id="GO:0005829">
    <property type="term" value="C:cytosol"/>
    <property type="evidence" value="ECO:0007669"/>
    <property type="project" value="TreeGrafter"/>
</dbReference>
<accession>A0A1K1YMJ9</accession>
<dbReference type="Pfam" id="PF04461">
    <property type="entry name" value="YajQ"/>
    <property type="match status" value="1"/>
</dbReference>
<dbReference type="FunFam" id="3.30.70.860:FF:000001">
    <property type="entry name" value="UPF0234 protein YajQ"/>
    <property type="match status" value="1"/>
</dbReference>
<keyword evidence="1 3" id="KW-0547">Nucleotide-binding</keyword>
<reference evidence="4 5" key="1">
    <citation type="submission" date="2016-11" db="EMBL/GenBank/DDBJ databases">
        <authorList>
            <person name="Jaros S."/>
            <person name="Januszkiewicz K."/>
            <person name="Wedrychowicz H."/>
        </authorList>
    </citation>
    <scope>NUCLEOTIDE SEQUENCE [LARGE SCALE GENOMIC DNA]</scope>
    <source>
        <strain evidence="4 5">DSM 21637</strain>
    </source>
</reference>
<dbReference type="Gene3D" id="3.30.70.990">
    <property type="entry name" value="YajQ-like, domain 2"/>
    <property type="match status" value="1"/>
</dbReference>
<evidence type="ECO:0000313" key="5">
    <source>
        <dbReference type="Proteomes" id="UP000182350"/>
    </source>
</evidence>
<evidence type="ECO:0000256" key="1">
    <source>
        <dbReference type="ARBA" id="ARBA00022741"/>
    </source>
</evidence>
<dbReference type="GO" id="GO:0000166">
    <property type="term" value="F:nucleotide binding"/>
    <property type="evidence" value="ECO:0007669"/>
    <property type="project" value="UniProtKB-UniRule"/>
</dbReference>
<evidence type="ECO:0000256" key="2">
    <source>
        <dbReference type="ARBA" id="ARBA00093450"/>
    </source>
</evidence>
<dbReference type="STRING" id="1122209.SAMN02745752_02300"/>
<dbReference type="OrthoDB" id="9801447at2"/>
<dbReference type="InterPro" id="IPR036183">
    <property type="entry name" value="YajQ-like_sf"/>
</dbReference>
<sequence>MPSFDVVSELDKHQVTNAIDQSNRLVGNRFDFKGVNARFEQSGANDVVLHAEAEFQVKQMLEILQAELIRKGIDIACLEEGKVEEANKTARMPVKLREGIETELAKKIVKMIKDAKLKVQAQIQGDQVRVTGKKRDDLQEVIALLKGAGLEMPLQFINFRD</sequence>
<name>A0A1K1YMJ9_9GAMM</name>
<comment type="similarity">
    <text evidence="2 3">Belongs to the YajQ family.</text>
</comment>
<dbReference type="SUPFAM" id="SSF89963">
    <property type="entry name" value="YajQ-like"/>
    <property type="match status" value="2"/>
</dbReference>
<dbReference type="InterPro" id="IPR035570">
    <property type="entry name" value="UPF0234_N"/>
</dbReference>
<dbReference type="PANTHER" id="PTHR30476:SF0">
    <property type="entry name" value="UPF0234 PROTEIN YAJQ"/>
    <property type="match status" value="1"/>
</dbReference>
<comment type="function">
    <text evidence="3">Nucleotide-binding protein.</text>
</comment>
<dbReference type="EMBL" id="FPJW01000008">
    <property type="protein sequence ID" value="SFX62580.1"/>
    <property type="molecule type" value="Genomic_DNA"/>
</dbReference>
<dbReference type="CDD" id="cd11740">
    <property type="entry name" value="YajQ_like"/>
    <property type="match status" value="1"/>
</dbReference>
<dbReference type="InterPro" id="IPR007551">
    <property type="entry name" value="YajQ/Smlt4090-like"/>
</dbReference>
<evidence type="ECO:0000256" key="3">
    <source>
        <dbReference type="HAMAP-Rule" id="MF_00632"/>
    </source>
</evidence>